<feature type="transmembrane region" description="Helical" evidence="1">
    <location>
        <begin position="53"/>
        <end position="74"/>
    </location>
</feature>
<dbReference type="GeneID" id="10288007"/>
<dbReference type="HOGENOM" id="CLU_1438187_0_0_2"/>
<keyword evidence="1" id="KW-0472">Membrane</keyword>
<proteinExistence type="predicted"/>
<dbReference type="AlphaFoldDB" id="F0QTV2"/>
<evidence type="ECO:0000313" key="3">
    <source>
        <dbReference type="Proteomes" id="UP000007485"/>
    </source>
</evidence>
<dbReference type="Proteomes" id="UP000007485">
    <property type="component" value="Chromosome"/>
</dbReference>
<sequence>MRQVLITLSLILPIIPFIAIIPSSPLLSLIIIGIVFSTGLIGLLINNLAIESWFSLILALIISLISQGYIPFIFHVVLIPLQNPELFNGLVIMIEYSLVSSQLYKSYMKYIKEFGSRGFDKNEVNYALNNLVKWIMSFLTIALAISLTIYYIMVIITIPLVDPFTALVIFAITYITISRYLLTKMRSS</sequence>
<evidence type="ECO:0000256" key="1">
    <source>
        <dbReference type="SAM" id="Phobius"/>
    </source>
</evidence>
<organism evidence="2 3">
    <name type="scientific">Vulcanisaeta moutnovskia (strain 768-28)</name>
    <dbReference type="NCBI Taxonomy" id="985053"/>
    <lineage>
        <taxon>Archaea</taxon>
        <taxon>Thermoproteota</taxon>
        <taxon>Thermoprotei</taxon>
        <taxon>Thermoproteales</taxon>
        <taxon>Thermoproteaceae</taxon>
        <taxon>Vulcanisaeta</taxon>
    </lineage>
</organism>
<dbReference type="OrthoDB" id="383811at2157"/>
<feature type="transmembrane region" description="Helical" evidence="1">
    <location>
        <begin position="86"/>
        <end position="104"/>
    </location>
</feature>
<gene>
    <name evidence="2" type="ordered locus">VMUT_0355</name>
</gene>
<reference evidence="2 3" key="1">
    <citation type="journal article" date="2011" name="J. Bacteriol.">
        <title>Complete genome sequence of 'Vulcanisaeta moutnovskia' strain 768-28, a novel member of the hyperthermophilic crenarchaeal genus vulcanisaeta.</title>
        <authorList>
            <person name="Gumerov V.M."/>
            <person name="Mardanov A.V."/>
            <person name="Beletsky A.V."/>
            <person name="Prokofeva M.I."/>
            <person name="Bonch-Osmolovskaya E.A."/>
            <person name="Ravin N.V."/>
            <person name="Skryabin K.G."/>
        </authorList>
    </citation>
    <scope>NUCLEOTIDE SEQUENCE [LARGE SCALE GENOMIC DNA]</scope>
    <source>
        <strain evidence="2 3">768-28</strain>
    </source>
</reference>
<evidence type="ECO:0000313" key="2">
    <source>
        <dbReference type="EMBL" id="ADY00568.1"/>
    </source>
</evidence>
<dbReference type="KEGG" id="vmo:VMUT_0355"/>
<dbReference type="eggNOG" id="arCOG08084">
    <property type="taxonomic scope" value="Archaea"/>
</dbReference>
<keyword evidence="1" id="KW-0812">Transmembrane</keyword>
<keyword evidence="1" id="KW-1133">Transmembrane helix</keyword>
<feature type="transmembrane region" description="Helical" evidence="1">
    <location>
        <begin position="134"/>
        <end position="158"/>
    </location>
</feature>
<feature type="transmembrane region" description="Helical" evidence="1">
    <location>
        <begin position="164"/>
        <end position="182"/>
    </location>
</feature>
<dbReference type="EMBL" id="CP002529">
    <property type="protein sequence ID" value="ADY00568.1"/>
    <property type="molecule type" value="Genomic_DNA"/>
</dbReference>
<name>F0QTV2_VULM7</name>
<accession>F0QTV2</accession>
<dbReference type="RefSeq" id="WP_013603731.1">
    <property type="nucleotide sequence ID" value="NC_015151.1"/>
</dbReference>
<dbReference type="STRING" id="985053.VMUT_0355"/>
<keyword evidence="3" id="KW-1185">Reference proteome</keyword>
<protein>
    <submittedName>
        <fullName evidence="2">Uncharacterized protein</fullName>
    </submittedName>
</protein>
<feature type="transmembrane region" description="Helical" evidence="1">
    <location>
        <begin position="26"/>
        <end position="46"/>
    </location>
</feature>